<keyword evidence="6 7" id="KW-0819">tRNA processing</keyword>
<comment type="caution">
    <text evidence="7">Lacks conserved residue(s) required for the propagation of feature annotation.</text>
</comment>
<dbReference type="AlphaFoldDB" id="A0A810Q4G3"/>
<dbReference type="GO" id="GO:0043527">
    <property type="term" value="C:tRNA methyltransferase complex"/>
    <property type="evidence" value="ECO:0007669"/>
    <property type="project" value="TreeGrafter"/>
</dbReference>
<accession>A0A810Q4G3</accession>
<name>A0A810Q4G3_9FIRM</name>
<comment type="catalytic activity">
    <reaction evidence="1 7">
        <text>guanosine(46) in tRNA + S-adenosyl-L-methionine = N(7)-methylguanosine(46) in tRNA + S-adenosyl-L-homocysteine</text>
        <dbReference type="Rhea" id="RHEA:42708"/>
        <dbReference type="Rhea" id="RHEA-COMP:10188"/>
        <dbReference type="Rhea" id="RHEA-COMP:10189"/>
        <dbReference type="ChEBI" id="CHEBI:57856"/>
        <dbReference type="ChEBI" id="CHEBI:59789"/>
        <dbReference type="ChEBI" id="CHEBI:74269"/>
        <dbReference type="ChEBI" id="CHEBI:74480"/>
        <dbReference type="EC" id="2.1.1.33"/>
    </reaction>
</comment>
<dbReference type="GO" id="GO:0008176">
    <property type="term" value="F:tRNA (guanine(46)-N7)-methyltransferase activity"/>
    <property type="evidence" value="ECO:0007669"/>
    <property type="project" value="UniProtKB-UniRule"/>
</dbReference>
<evidence type="ECO:0000256" key="4">
    <source>
        <dbReference type="ARBA" id="ARBA00022679"/>
    </source>
</evidence>
<dbReference type="PROSITE" id="PS51625">
    <property type="entry name" value="SAM_MT_TRMB"/>
    <property type="match status" value="1"/>
</dbReference>
<evidence type="ECO:0000256" key="7">
    <source>
        <dbReference type="HAMAP-Rule" id="MF_01057"/>
    </source>
</evidence>
<comment type="similarity">
    <text evidence="7">Belongs to the class I-like SAM-binding methyltransferase superfamily. TrmB family.</text>
</comment>
<dbReference type="KEGG" id="vcop:MM50RIKEN_11980"/>
<gene>
    <name evidence="7 8" type="primary">trmB</name>
    <name evidence="8" type="ORF">MM50RIKEN_11980</name>
</gene>
<keyword evidence="3 7" id="KW-0489">Methyltransferase</keyword>
<dbReference type="Pfam" id="PF02390">
    <property type="entry name" value="Methyltransf_4"/>
    <property type="match status" value="1"/>
</dbReference>
<organism evidence="8 9">
    <name type="scientific">Vescimonas coprocola</name>
    <dbReference type="NCBI Taxonomy" id="2714355"/>
    <lineage>
        <taxon>Bacteria</taxon>
        <taxon>Bacillati</taxon>
        <taxon>Bacillota</taxon>
        <taxon>Clostridia</taxon>
        <taxon>Eubacteriales</taxon>
        <taxon>Oscillospiraceae</taxon>
        <taxon>Vescimonas</taxon>
    </lineage>
</organism>
<dbReference type="Proteomes" id="UP000681035">
    <property type="component" value="Chromosome"/>
</dbReference>
<dbReference type="EMBL" id="AP023418">
    <property type="protein sequence ID" value="BCK81435.1"/>
    <property type="molecule type" value="Genomic_DNA"/>
</dbReference>
<dbReference type="EC" id="2.1.1.33" evidence="7"/>
<dbReference type="Gene3D" id="3.40.50.150">
    <property type="entry name" value="Vaccinia Virus protein VP39"/>
    <property type="match status" value="1"/>
</dbReference>
<protein>
    <recommendedName>
        <fullName evidence="7">tRNA (guanine-N(7)-)-methyltransferase</fullName>
        <ecNumber evidence="7">2.1.1.33</ecNumber>
    </recommendedName>
    <alternativeName>
        <fullName evidence="7">tRNA (guanine(46)-N(7))-methyltransferase</fullName>
    </alternativeName>
    <alternativeName>
        <fullName evidence="7">tRNA(m7G46)-methyltransferase</fullName>
    </alternativeName>
</protein>
<feature type="binding site" evidence="7">
    <location>
        <position position="44"/>
    </location>
    <ligand>
        <name>S-adenosyl-L-methionine</name>
        <dbReference type="ChEBI" id="CHEBI:59789"/>
    </ligand>
</feature>
<sequence length="232" mass="26317">MRMRKKKNLLPRMEACRACQVQDPFAMRGHWRELMPDARELRVELGCGKGRFTVGTAQAEPDVLLIAVEKVPDAMVVAMERAQAAGLHNVFFVVGDAALLPDMFAPAEVDRLYINFCDPWPKSNQKRRRLTHGNFLKCYRQVLPMGGQIHFKTDNDKLFQWSVEEIPQYGFALSEVTRDLHANGPVGVMTDYEAKFYELGKNINRCVATMEPWTELEEEPAEAAPAEASSEE</sequence>
<dbReference type="RefSeq" id="WP_213542166.1">
    <property type="nucleotide sequence ID" value="NZ_AP023418.1"/>
</dbReference>
<feature type="binding site" evidence="7">
    <location>
        <position position="118"/>
    </location>
    <ligand>
        <name>S-adenosyl-L-methionine</name>
        <dbReference type="ChEBI" id="CHEBI:59789"/>
    </ligand>
</feature>
<reference evidence="8" key="1">
    <citation type="submission" date="2020-09" db="EMBL/GenBank/DDBJ databases">
        <title>New species isolated from human feces.</title>
        <authorList>
            <person name="Kitahara M."/>
            <person name="Shigeno Y."/>
            <person name="Shime M."/>
            <person name="Matsumoto Y."/>
            <person name="Nakamura S."/>
            <person name="Motooka D."/>
            <person name="Fukuoka S."/>
            <person name="Nishikawa H."/>
            <person name="Benno Y."/>
        </authorList>
    </citation>
    <scope>NUCLEOTIDE SEQUENCE</scope>
    <source>
        <strain evidence="8">MM50</strain>
    </source>
</reference>
<feature type="binding site" evidence="7">
    <location>
        <position position="122"/>
    </location>
    <ligand>
        <name>substrate</name>
    </ligand>
</feature>
<comment type="pathway">
    <text evidence="7">tRNA modification; N(7)-methylguanine-tRNA biosynthesis.</text>
</comment>
<evidence type="ECO:0000256" key="2">
    <source>
        <dbReference type="ARBA" id="ARBA00003015"/>
    </source>
</evidence>
<evidence type="ECO:0000256" key="6">
    <source>
        <dbReference type="ARBA" id="ARBA00022694"/>
    </source>
</evidence>
<feature type="binding site" evidence="7">
    <location>
        <position position="96"/>
    </location>
    <ligand>
        <name>S-adenosyl-L-methionine</name>
        <dbReference type="ChEBI" id="CHEBI:59789"/>
    </ligand>
</feature>
<feature type="binding site" evidence="7">
    <location>
        <position position="154"/>
    </location>
    <ligand>
        <name>substrate</name>
    </ligand>
</feature>
<dbReference type="InterPro" id="IPR055361">
    <property type="entry name" value="tRNA_methyltr_TrmB_bact"/>
</dbReference>
<dbReference type="InterPro" id="IPR003358">
    <property type="entry name" value="tRNA_(Gua-N-7)_MeTrfase_Trmb"/>
</dbReference>
<dbReference type="PANTHER" id="PTHR23417">
    <property type="entry name" value="3-DEOXY-D-MANNO-OCTULOSONIC-ACID TRANSFERASE/TRNA GUANINE-N 7 - -METHYLTRANSFERASE"/>
    <property type="match status" value="1"/>
</dbReference>
<feature type="binding site" evidence="7">
    <location>
        <position position="69"/>
    </location>
    <ligand>
        <name>S-adenosyl-L-methionine</name>
        <dbReference type="ChEBI" id="CHEBI:59789"/>
    </ligand>
</feature>
<evidence type="ECO:0000256" key="5">
    <source>
        <dbReference type="ARBA" id="ARBA00022691"/>
    </source>
</evidence>
<dbReference type="NCBIfam" id="NF001080">
    <property type="entry name" value="PRK00121.2-2"/>
    <property type="match status" value="1"/>
</dbReference>
<dbReference type="CDD" id="cd02440">
    <property type="entry name" value="AdoMet_MTases"/>
    <property type="match status" value="1"/>
</dbReference>
<evidence type="ECO:0000256" key="3">
    <source>
        <dbReference type="ARBA" id="ARBA00022603"/>
    </source>
</evidence>
<feature type="binding site" evidence="7">
    <location>
        <begin position="190"/>
        <end position="193"/>
    </location>
    <ligand>
        <name>substrate</name>
    </ligand>
</feature>
<dbReference type="UniPathway" id="UPA00989"/>
<dbReference type="NCBIfam" id="TIGR00091">
    <property type="entry name" value="tRNA (guanosine(46)-N7)-methyltransferase TrmB"/>
    <property type="match status" value="1"/>
</dbReference>
<dbReference type="SUPFAM" id="SSF53335">
    <property type="entry name" value="S-adenosyl-L-methionine-dependent methyltransferases"/>
    <property type="match status" value="1"/>
</dbReference>
<evidence type="ECO:0000256" key="1">
    <source>
        <dbReference type="ARBA" id="ARBA00000142"/>
    </source>
</evidence>
<keyword evidence="4 7" id="KW-0808">Transferase</keyword>
<proteinExistence type="inferred from homology"/>
<dbReference type="HAMAP" id="MF_01057">
    <property type="entry name" value="tRNA_methyltr_TrmB"/>
    <property type="match status" value="1"/>
</dbReference>
<keyword evidence="9" id="KW-1185">Reference proteome</keyword>
<evidence type="ECO:0000313" key="8">
    <source>
        <dbReference type="EMBL" id="BCK81435.1"/>
    </source>
</evidence>
<comment type="function">
    <text evidence="2 7">Catalyzes the formation of N(7)-methylguanine at position 46 (m7G46) in tRNA.</text>
</comment>
<keyword evidence="5 7" id="KW-0949">S-adenosyl-L-methionine</keyword>
<dbReference type="InterPro" id="IPR029063">
    <property type="entry name" value="SAM-dependent_MTases_sf"/>
</dbReference>
<evidence type="ECO:0000313" key="9">
    <source>
        <dbReference type="Proteomes" id="UP000681035"/>
    </source>
</evidence>
<dbReference type="PANTHER" id="PTHR23417:SF14">
    <property type="entry name" value="PENTACOTRIPEPTIDE-REPEAT REGION OF PRORP DOMAIN-CONTAINING PROTEIN"/>
    <property type="match status" value="1"/>
</dbReference>